<sequence length="233" mass="26046">MPGKTLIVLGSGPGIGLAVAKTFSVRGFTHVALVSRNEERLKGEWDEVLEAVRERGYVCQVKTWTCDLVDFEQLRKTLKEIEGFGGVECVFFNAARVAGRPPLEEGTEQMERDFRLTNLALYETAKWALPLLKNAPSDHSPSFFVTSTSQLWKEPVYDLVSLSMVKSAQRALVLSLHHKFGKDVHVALVSVGGVVSPEKNLSPENIAQSVWELYKQERGKWEREVVCPDDGEE</sequence>
<dbReference type="PANTHER" id="PTHR43669:SF3">
    <property type="entry name" value="ALCOHOL DEHYDROGENASE, PUTATIVE (AFU_ORTHOLOGUE AFUA_3G03445)-RELATED"/>
    <property type="match status" value="1"/>
</dbReference>
<dbReference type="InterPro" id="IPR036291">
    <property type="entry name" value="NAD(P)-bd_dom_sf"/>
</dbReference>
<dbReference type="OrthoDB" id="5336600at2759"/>
<dbReference type="Proteomes" id="UP000799436">
    <property type="component" value="Unassembled WGS sequence"/>
</dbReference>
<dbReference type="Gene3D" id="3.40.50.720">
    <property type="entry name" value="NAD(P)-binding Rossmann-like Domain"/>
    <property type="match status" value="1"/>
</dbReference>
<evidence type="ECO:0000313" key="4">
    <source>
        <dbReference type="Proteomes" id="UP000799436"/>
    </source>
</evidence>
<reference evidence="3" key="1">
    <citation type="journal article" date="2020" name="Stud. Mycol.">
        <title>101 Dothideomycetes genomes: a test case for predicting lifestyles and emergence of pathogens.</title>
        <authorList>
            <person name="Haridas S."/>
            <person name="Albert R."/>
            <person name="Binder M."/>
            <person name="Bloem J."/>
            <person name="Labutti K."/>
            <person name="Salamov A."/>
            <person name="Andreopoulos B."/>
            <person name="Baker S."/>
            <person name="Barry K."/>
            <person name="Bills G."/>
            <person name="Bluhm B."/>
            <person name="Cannon C."/>
            <person name="Castanera R."/>
            <person name="Culley D."/>
            <person name="Daum C."/>
            <person name="Ezra D."/>
            <person name="Gonzalez J."/>
            <person name="Henrissat B."/>
            <person name="Kuo A."/>
            <person name="Liang C."/>
            <person name="Lipzen A."/>
            <person name="Lutzoni F."/>
            <person name="Magnuson J."/>
            <person name="Mondo S."/>
            <person name="Nolan M."/>
            <person name="Ohm R."/>
            <person name="Pangilinan J."/>
            <person name="Park H.-J."/>
            <person name="Ramirez L."/>
            <person name="Alfaro M."/>
            <person name="Sun H."/>
            <person name="Tritt A."/>
            <person name="Yoshinaga Y."/>
            <person name="Zwiers L.-H."/>
            <person name="Turgeon B."/>
            <person name="Goodwin S."/>
            <person name="Spatafora J."/>
            <person name="Crous P."/>
            <person name="Grigoriev I."/>
        </authorList>
    </citation>
    <scope>NUCLEOTIDE SEQUENCE</scope>
    <source>
        <strain evidence="3">CBS 116005</strain>
    </source>
</reference>
<evidence type="ECO:0000313" key="3">
    <source>
        <dbReference type="EMBL" id="KAF2773873.1"/>
    </source>
</evidence>
<keyword evidence="2" id="KW-0560">Oxidoreductase</keyword>
<dbReference type="InterPro" id="IPR002347">
    <property type="entry name" value="SDR_fam"/>
</dbReference>
<dbReference type="AlphaFoldDB" id="A0A6G1LLN3"/>
<keyword evidence="4" id="KW-1185">Reference proteome</keyword>
<comment type="similarity">
    <text evidence="1">Belongs to the short-chain dehydrogenases/reductases (SDR) family.</text>
</comment>
<protein>
    <submittedName>
        <fullName evidence="3">NAD(P)-binding protein</fullName>
    </submittedName>
</protein>
<dbReference type="GO" id="GO:0016491">
    <property type="term" value="F:oxidoreductase activity"/>
    <property type="evidence" value="ECO:0007669"/>
    <property type="project" value="UniProtKB-KW"/>
</dbReference>
<dbReference type="EMBL" id="ML995809">
    <property type="protein sequence ID" value="KAF2773873.1"/>
    <property type="molecule type" value="Genomic_DNA"/>
</dbReference>
<accession>A0A6G1LLN3</accession>
<name>A0A6G1LLN3_9PEZI</name>
<evidence type="ECO:0000256" key="2">
    <source>
        <dbReference type="ARBA" id="ARBA00023002"/>
    </source>
</evidence>
<dbReference type="SUPFAM" id="SSF51735">
    <property type="entry name" value="NAD(P)-binding Rossmann-fold domains"/>
    <property type="match status" value="1"/>
</dbReference>
<organism evidence="3 4">
    <name type="scientific">Teratosphaeria nubilosa</name>
    <dbReference type="NCBI Taxonomy" id="161662"/>
    <lineage>
        <taxon>Eukaryota</taxon>
        <taxon>Fungi</taxon>
        <taxon>Dikarya</taxon>
        <taxon>Ascomycota</taxon>
        <taxon>Pezizomycotina</taxon>
        <taxon>Dothideomycetes</taxon>
        <taxon>Dothideomycetidae</taxon>
        <taxon>Mycosphaerellales</taxon>
        <taxon>Teratosphaeriaceae</taxon>
        <taxon>Teratosphaeria</taxon>
    </lineage>
</organism>
<dbReference type="Pfam" id="PF00106">
    <property type="entry name" value="adh_short"/>
    <property type="match status" value="1"/>
</dbReference>
<gene>
    <name evidence="3" type="ORF">EJ03DRAFT_70861</name>
</gene>
<proteinExistence type="inferred from homology"/>
<dbReference type="PANTHER" id="PTHR43669">
    <property type="entry name" value="5-KETO-D-GLUCONATE 5-REDUCTASE"/>
    <property type="match status" value="1"/>
</dbReference>
<evidence type="ECO:0000256" key="1">
    <source>
        <dbReference type="ARBA" id="ARBA00006484"/>
    </source>
</evidence>